<protein>
    <submittedName>
        <fullName evidence="1">Uncharacterized protein</fullName>
    </submittedName>
</protein>
<dbReference type="OrthoDB" id="9811097at2"/>
<dbReference type="GO" id="GO:0000150">
    <property type="term" value="F:DNA strand exchange activity"/>
    <property type="evidence" value="ECO:0007669"/>
    <property type="project" value="InterPro"/>
</dbReference>
<gene>
    <name evidence="1" type="ORF">CB4_02422</name>
</gene>
<dbReference type="InterPro" id="IPR025827">
    <property type="entry name" value="Zn_ribbon_recom_dom"/>
</dbReference>
<dbReference type="SUPFAM" id="SSF53041">
    <property type="entry name" value="Resolvase-like"/>
    <property type="match status" value="1"/>
</dbReference>
<dbReference type="InterPro" id="IPR036162">
    <property type="entry name" value="Resolvase-like_N_sf"/>
</dbReference>
<dbReference type="EMBL" id="AP017312">
    <property type="protein sequence ID" value="BAU28248.1"/>
    <property type="molecule type" value="Genomic_DNA"/>
</dbReference>
<reference evidence="1 2" key="1">
    <citation type="submission" date="2015-12" db="EMBL/GenBank/DDBJ databases">
        <title>Genome sequence of Aneurinibacillus soli.</title>
        <authorList>
            <person name="Lee J.S."/>
            <person name="Lee K.C."/>
            <person name="Kim K.K."/>
            <person name="Lee B.W."/>
        </authorList>
    </citation>
    <scope>NUCLEOTIDE SEQUENCE [LARGE SCALE GENOMIC DNA]</scope>
    <source>
        <strain evidence="1 2">CB4</strain>
    </source>
</reference>
<dbReference type="Pfam" id="PF07508">
    <property type="entry name" value="Recombinase"/>
    <property type="match status" value="1"/>
</dbReference>
<dbReference type="KEGG" id="asoc:CB4_02422"/>
<dbReference type="GO" id="GO:0003677">
    <property type="term" value="F:DNA binding"/>
    <property type="evidence" value="ECO:0007669"/>
    <property type="project" value="InterPro"/>
</dbReference>
<dbReference type="Pfam" id="PF13408">
    <property type="entry name" value="Zn_ribbon_recom"/>
    <property type="match status" value="1"/>
</dbReference>
<dbReference type="Proteomes" id="UP000217696">
    <property type="component" value="Chromosome"/>
</dbReference>
<organism evidence="1 2">
    <name type="scientific">Aneurinibacillus soli</name>
    <dbReference type="NCBI Taxonomy" id="1500254"/>
    <lineage>
        <taxon>Bacteria</taxon>
        <taxon>Bacillati</taxon>
        <taxon>Bacillota</taxon>
        <taxon>Bacilli</taxon>
        <taxon>Bacillales</taxon>
        <taxon>Paenibacillaceae</taxon>
        <taxon>Aneurinibacillus group</taxon>
        <taxon>Aneurinibacillus</taxon>
    </lineage>
</organism>
<evidence type="ECO:0000313" key="2">
    <source>
        <dbReference type="Proteomes" id="UP000217696"/>
    </source>
</evidence>
<proteinExistence type="predicted"/>
<dbReference type="AlphaFoldDB" id="A0A0U4WHZ7"/>
<dbReference type="Pfam" id="PF00239">
    <property type="entry name" value="Resolvase"/>
    <property type="match status" value="1"/>
</dbReference>
<dbReference type="PROSITE" id="PS51736">
    <property type="entry name" value="RECOMBINASES_3"/>
    <property type="match status" value="1"/>
</dbReference>
<dbReference type="RefSeq" id="WP_096466017.1">
    <property type="nucleotide sequence ID" value="NZ_AP017312.1"/>
</dbReference>
<dbReference type="InterPro" id="IPR011109">
    <property type="entry name" value="DNA_bind_recombinase_dom"/>
</dbReference>
<dbReference type="InterPro" id="IPR038109">
    <property type="entry name" value="DNA_bind_recomb_sf"/>
</dbReference>
<keyword evidence="2" id="KW-1185">Reference proteome</keyword>
<dbReference type="PANTHER" id="PTHR30461">
    <property type="entry name" value="DNA-INVERTASE FROM LAMBDOID PROPHAGE"/>
    <property type="match status" value="1"/>
</dbReference>
<accession>A0A0U4WHZ7</accession>
<dbReference type="InterPro" id="IPR006119">
    <property type="entry name" value="Resolv_N"/>
</dbReference>
<dbReference type="Gene3D" id="3.90.1750.20">
    <property type="entry name" value="Putative Large Serine Recombinase, Chain B, Domain 2"/>
    <property type="match status" value="1"/>
</dbReference>
<dbReference type="PROSITE" id="PS51737">
    <property type="entry name" value="RECOMBINASE_DNA_BIND"/>
    <property type="match status" value="1"/>
</dbReference>
<dbReference type="Gene3D" id="3.40.50.1390">
    <property type="entry name" value="Resolvase, N-terminal catalytic domain"/>
    <property type="match status" value="1"/>
</dbReference>
<dbReference type="PANTHER" id="PTHR30461:SF23">
    <property type="entry name" value="DNA RECOMBINASE-RELATED"/>
    <property type="match status" value="1"/>
</dbReference>
<evidence type="ECO:0000313" key="1">
    <source>
        <dbReference type="EMBL" id="BAU28248.1"/>
    </source>
</evidence>
<sequence length="517" mass="59216">MKNIPVAIYARVSTGKVEQSESTEHQISQLTAHLKSMGEEYYTEPALHYVDEALSGYYTKMEERPAFKRMMEDAKEGKFKVLLLREISRVGRDDEENLRFVNRFASLSIRIKSLHDGFDSSVPGSELGFKVKNMIAQIESERISARVSAGMREKSKKGVWVSSMVPIGYVRDKETKKLIIDEAYAPIIRDIFHWYVIEKRGTPTICELLNQRGDRTKNGKLFVRSHIRQIIQNPVYIGCVVYGSKRAKLNREYDEKGNLIRKNQKFVKTNDPIVVEDAHSSIIDKSIFYKAQEIMKTRGSIIDRTTPRRATYPLIGIVKCGKCGIGMVTSKALKSKKSDVYLRYYRCGNYHKGGKAACTGVAIRADKLENELFTRLFHHLSALDMQHMKSQGKAEIRTLESKVKRMETDKKKLEKKQTDIALRADLFAGEVFENTMLALKRQIENLDQRILAVRGQLNEMCSKGENTLLLSQLLERMKQASLDDLQALRAIFDELIEKVVVADSQTIALVNYKYRFE</sequence>
<dbReference type="SMART" id="SM00857">
    <property type="entry name" value="Resolvase"/>
    <property type="match status" value="1"/>
</dbReference>
<dbReference type="CDD" id="cd00338">
    <property type="entry name" value="Ser_Recombinase"/>
    <property type="match status" value="1"/>
</dbReference>
<name>A0A0U4WHZ7_9BACL</name>
<dbReference type="InterPro" id="IPR050639">
    <property type="entry name" value="SSR_resolvase"/>
</dbReference>